<reference evidence="1 2" key="1">
    <citation type="submission" date="2018-07" db="EMBL/GenBank/DDBJ databases">
        <title>Whole genome Sequencing of Pseudoxanthomonas gei KCTC 32298 (T).</title>
        <authorList>
            <person name="Kumar S."/>
            <person name="Bansal K."/>
            <person name="Kaur A."/>
            <person name="Patil P."/>
            <person name="Sharma S."/>
            <person name="Patil P.B."/>
        </authorList>
    </citation>
    <scope>NUCLEOTIDE SEQUENCE [LARGE SCALE GENOMIC DNA]</scope>
    <source>
        <strain evidence="1 2">KCTC 32298</strain>
    </source>
</reference>
<dbReference type="EMBL" id="QOVG01000001">
    <property type="protein sequence ID" value="NDK37540.1"/>
    <property type="molecule type" value="Genomic_DNA"/>
</dbReference>
<name>A0ABX0AAE4_9GAMM</name>
<evidence type="ECO:0000313" key="2">
    <source>
        <dbReference type="Proteomes" id="UP001429354"/>
    </source>
</evidence>
<evidence type="ECO:0000313" key="1">
    <source>
        <dbReference type="EMBL" id="NDK37540.1"/>
    </source>
</evidence>
<comment type="caution">
    <text evidence="1">The sequence shown here is derived from an EMBL/GenBank/DDBJ whole genome shotgun (WGS) entry which is preliminary data.</text>
</comment>
<accession>A0ABX0AAE4</accession>
<dbReference type="RefSeq" id="WP_162348091.1">
    <property type="nucleotide sequence ID" value="NZ_QOVG01000001.1"/>
</dbReference>
<sequence length="79" mass="8883">MTDFRWLAGLEAGYWTTGLGDRRCCSMTLAEFASRSDCTPESVIGEFRNWAFAQQSQRYAVVWTNANDPDDLVLIVAAE</sequence>
<keyword evidence="2" id="KW-1185">Reference proteome</keyword>
<proteinExistence type="predicted"/>
<dbReference type="Proteomes" id="UP001429354">
    <property type="component" value="Unassembled WGS sequence"/>
</dbReference>
<organism evidence="1 2">
    <name type="scientific">Pseudoxanthomonas gei</name>
    <dbReference type="NCBI Taxonomy" id="1383030"/>
    <lineage>
        <taxon>Bacteria</taxon>
        <taxon>Pseudomonadati</taxon>
        <taxon>Pseudomonadota</taxon>
        <taxon>Gammaproteobacteria</taxon>
        <taxon>Lysobacterales</taxon>
        <taxon>Lysobacteraceae</taxon>
        <taxon>Pseudoxanthomonas</taxon>
    </lineage>
</organism>
<protein>
    <submittedName>
        <fullName evidence="1">Uncharacterized protein</fullName>
    </submittedName>
</protein>
<gene>
    <name evidence="1" type="ORF">DT603_01595</name>
</gene>